<dbReference type="PANTHER" id="PTHR11977:SF51">
    <property type="entry name" value="PROTEIN FLIGHTLESS-1 HOMOLOG"/>
    <property type="match status" value="1"/>
</dbReference>
<dbReference type="InterPro" id="IPR001611">
    <property type="entry name" value="Leu-rich_rpt"/>
</dbReference>
<dbReference type="CDD" id="cd11288">
    <property type="entry name" value="gelsolin_S5_like"/>
    <property type="match status" value="1"/>
</dbReference>
<dbReference type="SMART" id="SM00262">
    <property type="entry name" value="GEL"/>
    <property type="match status" value="6"/>
</dbReference>
<dbReference type="CDD" id="cd11290">
    <property type="entry name" value="gelsolin_S1_like"/>
    <property type="match status" value="1"/>
</dbReference>
<keyword evidence="2" id="KW-0677">Repeat</keyword>
<dbReference type="Pfam" id="PF13855">
    <property type="entry name" value="LRR_8"/>
    <property type="match status" value="2"/>
</dbReference>
<dbReference type="PROSITE" id="PS51450">
    <property type="entry name" value="LRR"/>
    <property type="match status" value="2"/>
</dbReference>
<feature type="domain" description="Gelsolin-like" evidence="3">
    <location>
        <begin position="763"/>
        <end position="830"/>
    </location>
</feature>
<protein>
    <recommendedName>
        <fullName evidence="3">Gelsolin-like domain-containing protein</fullName>
    </recommendedName>
</protein>
<keyword evidence="1" id="KW-0433">Leucine-rich repeat</keyword>
<dbReference type="GO" id="GO:0008154">
    <property type="term" value="P:actin polymerization or depolymerization"/>
    <property type="evidence" value="ECO:0007669"/>
    <property type="project" value="TreeGrafter"/>
</dbReference>
<evidence type="ECO:0000259" key="3">
    <source>
        <dbReference type="Pfam" id="PF00626"/>
    </source>
</evidence>
<dbReference type="InterPro" id="IPR007122">
    <property type="entry name" value="Villin/Gelsolin"/>
</dbReference>
<dbReference type="PANTHER" id="PTHR11977">
    <property type="entry name" value="VILLIN"/>
    <property type="match status" value="1"/>
</dbReference>
<proteinExistence type="predicted"/>
<dbReference type="AlphaFoldDB" id="A0AAF5D1E7"/>
<feature type="domain" description="Gelsolin-like" evidence="3">
    <location>
        <begin position="1064"/>
        <end position="1139"/>
    </location>
</feature>
<name>A0AAF5D1E7_STRER</name>
<keyword evidence="4" id="KW-1185">Reference proteome</keyword>
<evidence type="ECO:0000256" key="1">
    <source>
        <dbReference type="ARBA" id="ARBA00022614"/>
    </source>
</evidence>
<dbReference type="GO" id="GO:0051015">
    <property type="term" value="F:actin filament binding"/>
    <property type="evidence" value="ECO:0007669"/>
    <property type="project" value="InterPro"/>
</dbReference>
<dbReference type="Gene3D" id="3.40.20.10">
    <property type="entry name" value="Severin"/>
    <property type="match status" value="6"/>
</dbReference>
<accession>A0AAF5D1E7</accession>
<dbReference type="InterPro" id="IPR032675">
    <property type="entry name" value="LRR_dom_sf"/>
</dbReference>
<dbReference type="CDD" id="cd11280">
    <property type="entry name" value="gelsolin_like"/>
    <property type="match status" value="2"/>
</dbReference>
<dbReference type="GO" id="GO:0051016">
    <property type="term" value="P:barbed-end actin filament capping"/>
    <property type="evidence" value="ECO:0007669"/>
    <property type="project" value="TreeGrafter"/>
</dbReference>
<dbReference type="FunFam" id="3.40.20.10:FF:000034">
    <property type="entry name" value="protein flightless-1 homolog isoform X1"/>
    <property type="match status" value="1"/>
</dbReference>
<dbReference type="WBParaSite" id="TCONS_00004149.p1">
    <property type="protein sequence ID" value="TCONS_00004149.p1"/>
    <property type="gene ID" value="XLOC_001215"/>
</dbReference>
<dbReference type="GO" id="GO:0051014">
    <property type="term" value="P:actin filament severing"/>
    <property type="evidence" value="ECO:0007669"/>
    <property type="project" value="TreeGrafter"/>
</dbReference>
<reference evidence="5" key="1">
    <citation type="submission" date="2024-02" db="UniProtKB">
        <authorList>
            <consortium name="WormBaseParasite"/>
        </authorList>
    </citation>
    <scope>IDENTIFICATION</scope>
</reference>
<organism evidence="4 5">
    <name type="scientific">Strongyloides stercoralis</name>
    <name type="common">Threadworm</name>
    <dbReference type="NCBI Taxonomy" id="6248"/>
    <lineage>
        <taxon>Eukaryota</taxon>
        <taxon>Metazoa</taxon>
        <taxon>Ecdysozoa</taxon>
        <taxon>Nematoda</taxon>
        <taxon>Chromadorea</taxon>
        <taxon>Rhabditida</taxon>
        <taxon>Tylenchina</taxon>
        <taxon>Panagrolaimomorpha</taxon>
        <taxon>Strongyloidoidea</taxon>
        <taxon>Strongyloididae</taxon>
        <taxon>Strongyloides</taxon>
    </lineage>
</organism>
<dbReference type="Proteomes" id="UP000035681">
    <property type="component" value="Unplaced"/>
</dbReference>
<feature type="domain" description="Gelsolin-like" evidence="3">
    <location>
        <begin position="639"/>
        <end position="712"/>
    </location>
</feature>
<evidence type="ECO:0000313" key="5">
    <source>
        <dbReference type="WBParaSite" id="TCONS_00004149.p1"/>
    </source>
</evidence>
<feature type="domain" description="Gelsolin-like" evidence="3">
    <location>
        <begin position="517"/>
        <end position="598"/>
    </location>
</feature>
<dbReference type="SUPFAM" id="SSF55753">
    <property type="entry name" value="Actin depolymerizing proteins"/>
    <property type="match status" value="6"/>
</dbReference>
<dbReference type="GO" id="GO:0005546">
    <property type="term" value="F:phosphatidylinositol-4,5-bisphosphate binding"/>
    <property type="evidence" value="ECO:0007669"/>
    <property type="project" value="TreeGrafter"/>
</dbReference>
<dbReference type="Gene3D" id="3.80.10.10">
    <property type="entry name" value="Ribonuclease Inhibitor"/>
    <property type="match status" value="3"/>
</dbReference>
<dbReference type="GO" id="GO:0030239">
    <property type="term" value="P:myofibril assembly"/>
    <property type="evidence" value="ECO:0007669"/>
    <property type="project" value="TreeGrafter"/>
</dbReference>
<dbReference type="SMART" id="SM00369">
    <property type="entry name" value="LRR_TYP"/>
    <property type="match status" value="10"/>
</dbReference>
<feature type="domain" description="Gelsolin-like" evidence="3">
    <location>
        <begin position="1177"/>
        <end position="1230"/>
    </location>
</feature>
<dbReference type="CDD" id="cd11291">
    <property type="entry name" value="gelsolin_S6_like"/>
    <property type="match status" value="1"/>
</dbReference>
<dbReference type="SMART" id="SM00364">
    <property type="entry name" value="LRR_BAC"/>
    <property type="match status" value="6"/>
</dbReference>
<evidence type="ECO:0000313" key="4">
    <source>
        <dbReference type="Proteomes" id="UP000035681"/>
    </source>
</evidence>
<evidence type="ECO:0000256" key="2">
    <source>
        <dbReference type="ARBA" id="ARBA00022737"/>
    </source>
</evidence>
<dbReference type="InterPro" id="IPR007123">
    <property type="entry name" value="Gelsolin-like_dom"/>
</dbReference>
<dbReference type="GO" id="GO:0005634">
    <property type="term" value="C:nucleus"/>
    <property type="evidence" value="ECO:0007669"/>
    <property type="project" value="TreeGrafter"/>
</dbReference>
<dbReference type="SUPFAM" id="SSF52058">
    <property type="entry name" value="L domain-like"/>
    <property type="match status" value="2"/>
</dbReference>
<dbReference type="PRINTS" id="PR00597">
    <property type="entry name" value="GELSOLIN"/>
</dbReference>
<dbReference type="CDD" id="cd11292">
    <property type="entry name" value="gelsolin_S3_like"/>
    <property type="match status" value="1"/>
</dbReference>
<dbReference type="Pfam" id="PF00560">
    <property type="entry name" value="LRR_1"/>
    <property type="match status" value="1"/>
</dbReference>
<dbReference type="InterPro" id="IPR029006">
    <property type="entry name" value="ADF-H/Gelsolin-like_dom_sf"/>
</dbReference>
<dbReference type="Pfam" id="PF00626">
    <property type="entry name" value="Gelsolin"/>
    <property type="match status" value="5"/>
</dbReference>
<dbReference type="InterPro" id="IPR003591">
    <property type="entry name" value="Leu-rich_rpt_typical-subtyp"/>
</dbReference>
<sequence>VLQFVKGFDLSRNDFSSDKFPPELEQMTQATWLKLNRTKLERVPDELSRMQNLEHLQMSRNNLTNVHGELSDLPRLRSVIVHHNNIKVSGIPSDIFRMKDLTIIDFSYNQLKEVPANLEYAKCAIVLNLSHNNITSIPPMIFNNMIDLIHLDFSDNKLDQIPSQMRRLQLLQILNLSNNPLKSFHFKLNSSMKNLRVLSLKNTNRCHNNLSLISDELCNITDLDLSYNSLTLPPDGLYDLKKLRKLDLSYNSLEKFSIPENTLEHLEVINISGNGMTSLPENITKLSKLQRIYASFNKLTFNGLPPSIGKLLQLKILFLSYNQLELIPEGLCRCVKLMKLKLDNNNLITLPDTIYLLPDLKELDLHNNDNLVMPPKPSERSKIQYYNVDFTAAAAQAHVANNTMATSSINSIMTGSSSIQNKDPVARKRDFIKRRRYQADAKDASKVIQGMSKIAGKRNDSVDDSEDMSLGGSGGIKTMSWKEKIEQQKPKIDYSDVFDEDIGNYEDLWIWEIENFYPVLIDPSFYGQFYEADSYLILKTNKEPSGQLTHQIFYWIGEKTSLDKGMCAAVHAVNLRNYLGASCRTIREEMNDESEEFLNIFNDEIVYIEGARTASGFYNVEKSAWINRLYRGSVNGTSVNLEPVPCSPDSLDPRFVYLLDAYKTIWIWSGYKSRTTVSNKVRLFAVTINSRERKGEAEIETCSQSKTPEEFWKDLYGSTEPPEEPIVENVLIDQEETRKKLYHIQLGMGFLEIPQIELKDNICEQSMLETKGVYVLDTYSEVFLWIGKKANRLTKMAGHKIIKEIHSIFERPEYAQITKELEGEESCVFRSKFKGWNDIVPADFTRTAESMQRRGADLKIIMERDKIKTDLNAFFAPRALEVPHEEADAVIEECNEDLEFIESFVLENRKFVKLPPTEFGTFYTCDCYVFLCRYFVSNEDDEESEYDDEESENNSVCSSHNSQQANDFKCVVYFWQGRDAGNMGWLHFTFSLQKKFESLFKDKLEVIRMYQQQENAKFLSHFHRKFLIRRGRRNLSQNLGGKWPELFSMRANGSAVCTRTIQIDCLAKNLNSGFCFILRAPFSVPDDNGDNGKIFIWKGSKSDPYYHQYIEQVARELINTNNLFPVEIINEGDEPPEFWKALGGKKKYEKDASFVNFTRLFRCSNDKGYFAVSEKTMDFCQDDLDDEDIMVLDNGEIVYLWIGRNASQVETKLAYGAVGVYIAQAQMRNPERPRKLMAAIKGLESKRFTKCFHAWGKHKIPAGD</sequence>
<dbReference type="GO" id="GO:0015629">
    <property type="term" value="C:actin cytoskeleton"/>
    <property type="evidence" value="ECO:0007669"/>
    <property type="project" value="TreeGrafter"/>
</dbReference>
<dbReference type="GO" id="GO:0005737">
    <property type="term" value="C:cytoplasm"/>
    <property type="evidence" value="ECO:0007669"/>
    <property type="project" value="TreeGrafter"/>
</dbReference>